<evidence type="ECO:0000256" key="1">
    <source>
        <dbReference type="SAM" id="MobiDB-lite"/>
    </source>
</evidence>
<dbReference type="Pfam" id="PF01585">
    <property type="entry name" value="G-patch"/>
    <property type="match status" value="1"/>
</dbReference>
<evidence type="ECO:0000313" key="4">
    <source>
        <dbReference type="EMBL" id="CAD9334527.1"/>
    </source>
</evidence>
<organism evidence="4">
    <name type="scientific">Ditylum brightwellii</name>
    <dbReference type="NCBI Taxonomy" id="49249"/>
    <lineage>
        <taxon>Eukaryota</taxon>
        <taxon>Sar</taxon>
        <taxon>Stramenopiles</taxon>
        <taxon>Ochrophyta</taxon>
        <taxon>Bacillariophyta</taxon>
        <taxon>Mediophyceae</taxon>
        <taxon>Lithodesmiophycidae</taxon>
        <taxon>Lithodesmiales</taxon>
        <taxon>Lithodesmiaceae</taxon>
        <taxon>Ditylum</taxon>
    </lineage>
</organism>
<sequence length="278" mass="31397">MAYANVSTSKHRAKLGATLNESASTCTPLLNTSSFSHKQLLAMGWTPGEGLGKRSNGLKSHISAKKRDDGLGLGMEGEERKQRQAGEEWWRDGLGDTLARLSSSSSKKKKSKEKKNNAKKRFTDEELFKATGGARFGMRAQVRAEGKWARTERSLGEHEEKELKSKIEWNGLGNAKVLLHSNSSSSADVKEDQPAVVTEEESAEETNNVEHDHDTKEKKKKKKKKESKKRSRKEEEKATMKSSKRQKISESNEDEEEKDKKKRSSKKDKKKKKHKKDK</sequence>
<feature type="compositionally biased region" description="Basic residues" evidence="1">
    <location>
        <begin position="218"/>
        <end position="231"/>
    </location>
</feature>
<feature type="region of interest" description="Disordered" evidence="1">
    <location>
        <begin position="46"/>
        <end position="124"/>
    </location>
</feature>
<dbReference type="PANTHER" id="PTHR23149">
    <property type="entry name" value="G PATCH DOMAIN CONTAINING PROTEIN"/>
    <property type="match status" value="1"/>
</dbReference>
<feature type="domain" description="G-patch" evidence="2">
    <location>
        <begin position="32"/>
        <end position="78"/>
    </location>
</feature>
<dbReference type="GO" id="GO:0003676">
    <property type="term" value="F:nucleic acid binding"/>
    <property type="evidence" value="ECO:0007669"/>
    <property type="project" value="InterPro"/>
</dbReference>
<dbReference type="EMBL" id="HBGN01020923">
    <property type="protein sequence ID" value="CAD9334525.1"/>
    <property type="molecule type" value="Transcribed_RNA"/>
</dbReference>
<protein>
    <recommendedName>
        <fullName evidence="2">G-patch domain-containing protein</fullName>
    </recommendedName>
</protein>
<feature type="region of interest" description="Disordered" evidence="1">
    <location>
        <begin position="181"/>
        <end position="278"/>
    </location>
</feature>
<feature type="compositionally biased region" description="Basic residues" evidence="1">
    <location>
        <begin position="106"/>
        <end position="120"/>
    </location>
</feature>
<dbReference type="InterPro" id="IPR050656">
    <property type="entry name" value="PINX1"/>
</dbReference>
<feature type="compositionally biased region" description="Basic and acidic residues" evidence="1">
    <location>
        <begin position="77"/>
        <end position="94"/>
    </location>
</feature>
<evidence type="ECO:0000313" key="3">
    <source>
        <dbReference type="EMBL" id="CAD9334525.1"/>
    </source>
</evidence>
<name>A0A6U3RUZ0_9STRA</name>
<evidence type="ECO:0000259" key="2">
    <source>
        <dbReference type="PROSITE" id="PS50174"/>
    </source>
</evidence>
<dbReference type="AlphaFoldDB" id="A0A6U3RUZ0"/>
<feature type="region of interest" description="Disordered" evidence="1">
    <location>
        <begin position="144"/>
        <end position="163"/>
    </location>
</feature>
<accession>A0A6U3RUZ0</accession>
<proteinExistence type="predicted"/>
<feature type="compositionally biased region" description="Basic residues" evidence="1">
    <location>
        <begin position="260"/>
        <end position="278"/>
    </location>
</feature>
<dbReference type="GO" id="GO:0005730">
    <property type="term" value="C:nucleolus"/>
    <property type="evidence" value="ECO:0007669"/>
    <property type="project" value="TreeGrafter"/>
</dbReference>
<gene>
    <name evidence="3" type="ORF">DBRI1063_LOCUS13331</name>
    <name evidence="4" type="ORF">DBRI1063_LOCUS13332</name>
</gene>
<dbReference type="InterPro" id="IPR000467">
    <property type="entry name" value="G_patch_dom"/>
</dbReference>
<dbReference type="SMART" id="SM00443">
    <property type="entry name" value="G_patch"/>
    <property type="match status" value="1"/>
</dbReference>
<dbReference type="PROSITE" id="PS50174">
    <property type="entry name" value="G_PATCH"/>
    <property type="match status" value="1"/>
</dbReference>
<dbReference type="EMBL" id="HBGN01020924">
    <property type="protein sequence ID" value="CAD9334527.1"/>
    <property type="molecule type" value="Transcribed_RNA"/>
</dbReference>
<reference evidence="4" key="1">
    <citation type="submission" date="2021-01" db="EMBL/GenBank/DDBJ databases">
        <authorList>
            <person name="Corre E."/>
            <person name="Pelletier E."/>
            <person name="Niang G."/>
            <person name="Scheremetjew M."/>
            <person name="Finn R."/>
            <person name="Kale V."/>
            <person name="Holt S."/>
            <person name="Cochrane G."/>
            <person name="Meng A."/>
            <person name="Brown T."/>
            <person name="Cohen L."/>
        </authorList>
    </citation>
    <scope>NUCLEOTIDE SEQUENCE</scope>
    <source>
        <strain evidence="4">Pop2</strain>
    </source>
</reference>
<feature type="compositionally biased region" description="Basic and acidic residues" evidence="1">
    <location>
        <begin position="208"/>
        <end position="217"/>
    </location>
</feature>
<dbReference type="PANTHER" id="PTHR23149:SF9">
    <property type="entry name" value="G PATCH DOMAIN-CONTAINING PROTEIN 4"/>
    <property type="match status" value="1"/>
</dbReference>